<keyword evidence="3 7" id="KW-1133">Transmembrane helix</keyword>
<dbReference type="InterPro" id="IPR022781">
    <property type="entry name" value="Flagellar_biosynth_FliO"/>
</dbReference>
<dbReference type="Pfam" id="PF04347">
    <property type="entry name" value="FliO"/>
    <property type="match status" value="1"/>
</dbReference>
<dbReference type="EMBL" id="AY728028">
    <property type="protein sequence ID" value="AAV68365.1"/>
    <property type="molecule type" value="Genomic_DNA"/>
</dbReference>
<dbReference type="Proteomes" id="UP000006697">
    <property type="component" value="Chromosome"/>
</dbReference>
<keyword evidence="11" id="KW-1185">Reference proteome</keyword>
<evidence type="ECO:0000256" key="3">
    <source>
        <dbReference type="ARBA" id="ARBA00022989"/>
    </source>
</evidence>
<reference evidence="10 11" key="2">
    <citation type="journal article" date="2007" name="PLoS Genet.">
        <title>A tale of two oxidation states: bacterial colonization of arsenic-rich environments.</title>
        <authorList>
            <person name="Muller D."/>
            <person name="Medigue C."/>
            <person name="Koechler S."/>
            <person name="Barbe V."/>
            <person name="Barakat M."/>
            <person name="Talla E."/>
            <person name="Bonnefoy V."/>
            <person name="Krin E."/>
            <person name="Arsene-Ploetze F."/>
            <person name="Carapito C."/>
            <person name="Chandler M."/>
            <person name="Cournoyer B."/>
            <person name="Cruveiller S."/>
            <person name="Dossat C."/>
            <person name="Duval S."/>
            <person name="Heymann M."/>
            <person name="Leize E."/>
            <person name="Lieutaud A."/>
            <person name="Lievremont D."/>
            <person name="Makita Y."/>
            <person name="Mangenot S."/>
            <person name="Nitschke W."/>
            <person name="Ortet P."/>
            <person name="Perdrial N."/>
            <person name="Schoepp B."/>
            <person name="Siguier N."/>
            <person name="Simeonova D.D."/>
            <person name="Rouy Z."/>
            <person name="Segurens B."/>
            <person name="Turlin E."/>
            <person name="Vallenet D."/>
            <person name="Van Dorsselaer A."/>
            <person name="Weiss S."/>
            <person name="Weissenbach J."/>
            <person name="Lett M.C."/>
            <person name="Danchin A."/>
            <person name="Bertin P.N."/>
        </authorList>
    </citation>
    <scope>NUCLEOTIDE SEQUENCE [LARGE SCALE GENOMIC DNA]</scope>
    <source>
        <strain evidence="11">ULPAs1</strain>
    </source>
</reference>
<keyword evidence="1 7" id="KW-1003">Cell membrane</keyword>
<keyword evidence="5 7" id="KW-0975">Bacterial flagellum</keyword>
<keyword evidence="10" id="KW-0969">Cilium</keyword>
<evidence type="ECO:0000256" key="4">
    <source>
        <dbReference type="ARBA" id="ARBA00023136"/>
    </source>
</evidence>
<reference evidence="9" key="1">
    <citation type="journal article" date="2006" name="Biochimie">
        <title>Identification of genes and proteins involved in the pleiotropic response to arsenic stress in Caenibacter arsenoxydans, a metalloresistant beta-proteobacterium with an unsequenced genome.</title>
        <authorList>
            <person name="Carapito C."/>
            <person name="Muller D."/>
            <person name="Turlin E."/>
            <person name="Koechler S."/>
            <person name="Danchin A."/>
            <person name="Van Dorsselaer A."/>
            <person name="Leize-Wagner E."/>
            <person name="Bertin P.N."/>
            <person name="Lett M.C."/>
        </authorList>
    </citation>
    <scope>NUCLEOTIDE SEQUENCE</scope>
    <source>
        <strain evidence="9">ULPAs1</strain>
    </source>
</reference>
<comment type="subcellular location">
    <subcellularLocation>
        <location evidence="7">Cell membrane</location>
    </subcellularLocation>
    <subcellularLocation>
        <location evidence="7">Bacterial flagellum basal body</location>
    </subcellularLocation>
</comment>
<dbReference type="NCBIfam" id="TIGR03500">
    <property type="entry name" value="FliO_TIGR"/>
    <property type="match status" value="1"/>
</dbReference>
<evidence type="ECO:0000313" key="10">
    <source>
        <dbReference type="EMBL" id="CAL62037.1"/>
    </source>
</evidence>
<comment type="similarity">
    <text evidence="6 7">Belongs to the FliO/MopB family.</text>
</comment>
<evidence type="ECO:0000256" key="6">
    <source>
        <dbReference type="ARBA" id="ARBA00037937"/>
    </source>
</evidence>
<dbReference type="KEGG" id="har:HEAR1886"/>
<evidence type="ECO:0000256" key="5">
    <source>
        <dbReference type="ARBA" id="ARBA00023143"/>
    </source>
</evidence>
<dbReference type="eggNOG" id="COG3190">
    <property type="taxonomic scope" value="Bacteria"/>
</dbReference>
<keyword evidence="10" id="KW-0282">Flagellum</keyword>
<reference evidence="10" key="3">
    <citation type="submission" date="2007-03" db="EMBL/GenBank/DDBJ databases">
        <authorList>
            <person name="Genoscope"/>
        </authorList>
    </citation>
    <scope>NUCLEOTIDE SEQUENCE</scope>
</reference>
<keyword evidence="10" id="KW-0966">Cell projection</keyword>
<dbReference type="EMBL" id="CU207211">
    <property type="protein sequence ID" value="CAL62037.1"/>
    <property type="molecule type" value="Genomic_DNA"/>
</dbReference>
<dbReference type="STRING" id="204773.HEAR1886"/>
<sequence length="147" mass="15197">MIFPRLILLAAAPLTMLAAAARAADAPAATAAAANTSTAGNLLQVTLGLLVVLGLMAAAAWMLRRFTGAKGSSAANIKIIGGVSVGNRERVVVVEIADQWIVVGVAPGRVNALSTMPRQETPVITDAPPAKNFSSWLAQTIEKRNVQ</sequence>
<dbReference type="OrthoDB" id="9182371at2"/>
<dbReference type="GO" id="GO:0044781">
    <property type="term" value="P:bacterial-type flagellum organization"/>
    <property type="evidence" value="ECO:0007669"/>
    <property type="project" value="UniProtKB-UniRule"/>
</dbReference>
<keyword evidence="4 7" id="KW-0472">Membrane</keyword>
<evidence type="ECO:0000313" key="11">
    <source>
        <dbReference type="Proteomes" id="UP000006697"/>
    </source>
</evidence>
<evidence type="ECO:0000256" key="1">
    <source>
        <dbReference type="ARBA" id="ARBA00022475"/>
    </source>
</evidence>
<evidence type="ECO:0000313" key="9">
    <source>
        <dbReference type="EMBL" id="AAV68365.1"/>
    </source>
</evidence>
<dbReference type="InterPro" id="IPR052205">
    <property type="entry name" value="FliO/MopB"/>
</dbReference>
<protein>
    <recommendedName>
        <fullName evidence="7">Flagellar protein</fullName>
    </recommendedName>
</protein>
<evidence type="ECO:0000256" key="2">
    <source>
        <dbReference type="ARBA" id="ARBA00022692"/>
    </source>
</evidence>
<dbReference type="HOGENOM" id="CLU_113213_0_2_4"/>
<dbReference type="GO" id="GO:0009425">
    <property type="term" value="C:bacterial-type flagellum basal body"/>
    <property type="evidence" value="ECO:0007669"/>
    <property type="project" value="UniProtKB-SubCell"/>
</dbReference>
<feature type="chain" id="PRO_5007706662" description="Flagellar protein" evidence="8">
    <location>
        <begin position="24"/>
        <end position="147"/>
    </location>
</feature>
<evidence type="ECO:0000256" key="8">
    <source>
        <dbReference type="SAM" id="SignalP"/>
    </source>
</evidence>
<dbReference type="PANTHER" id="PTHR38766">
    <property type="entry name" value="FLAGELLAR PROTEIN FLIO"/>
    <property type="match status" value="1"/>
</dbReference>
<dbReference type="PANTHER" id="PTHR38766:SF1">
    <property type="entry name" value="FLAGELLAR PROTEIN FLIO"/>
    <property type="match status" value="1"/>
</dbReference>
<keyword evidence="8" id="KW-0732">Signal</keyword>
<evidence type="ECO:0000256" key="7">
    <source>
        <dbReference type="RuleBase" id="RU362064"/>
    </source>
</evidence>
<dbReference type="AlphaFoldDB" id="Q5QCP8"/>
<name>Q5QCP8_HERAR</name>
<dbReference type="GO" id="GO:0005886">
    <property type="term" value="C:plasma membrane"/>
    <property type="evidence" value="ECO:0007669"/>
    <property type="project" value="UniProtKB-SubCell"/>
</dbReference>
<feature type="transmembrane region" description="Helical" evidence="7">
    <location>
        <begin position="43"/>
        <end position="63"/>
    </location>
</feature>
<feature type="signal peptide" evidence="8">
    <location>
        <begin position="1"/>
        <end position="23"/>
    </location>
</feature>
<keyword evidence="2 7" id="KW-0812">Transmembrane</keyword>
<gene>
    <name evidence="9" type="primary">fliO</name>
    <name evidence="10" type="ordered locus">HEAR1886</name>
</gene>
<proteinExistence type="inferred from homology"/>
<accession>Q5QCP8</accession>
<organism evidence="9">
    <name type="scientific">Herminiimonas arsenicoxydans</name>
    <dbReference type="NCBI Taxonomy" id="204773"/>
    <lineage>
        <taxon>Bacteria</taxon>
        <taxon>Pseudomonadati</taxon>
        <taxon>Pseudomonadota</taxon>
        <taxon>Betaproteobacteria</taxon>
        <taxon>Burkholderiales</taxon>
        <taxon>Oxalobacteraceae</taxon>
        <taxon>Herminiimonas</taxon>
    </lineage>
</organism>